<organism evidence="2 3">
    <name type="scientific">Butyricicoccus intestinisimiae</name>
    <dbReference type="NCBI Taxonomy" id="2841509"/>
    <lineage>
        <taxon>Bacteria</taxon>
        <taxon>Bacillati</taxon>
        <taxon>Bacillota</taxon>
        <taxon>Clostridia</taxon>
        <taxon>Eubacteriales</taxon>
        <taxon>Butyricicoccaceae</taxon>
        <taxon>Butyricicoccus</taxon>
    </lineage>
</organism>
<dbReference type="PANTHER" id="PTHR38590">
    <property type="entry name" value="BLL0828 PROTEIN"/>
    <property type="match status" value="1"/>
</dbReference>
<keyword evidence="2" id="KW-0255">Endonuclease</keyword>
<dbReference type="CDD" id="cd01038">
    <property type="entry name" value="Endonuclease_DUF559"/>
    <property type="match status" value="1"/>
</dbReference>
<accession>A0ABS6EUW6</accession>
<evidence type="ECO:0000259" key="1">
    <source>
        <dbReference type="Pfam" id="PF04480"/>
    </source>
</evidence>
<dbReference type="InterPro" id="IPR007569">
    <property type="entry name" value="DUF559"/>
</dbReference>
<keyword evidence="2" id="KW-0540">Nuclease</keyword>
<dbReference type="PANTHER" id="PTHR38590:SF1">
    <property type="entry name" value="BLL0828 PROTEIN"/>
    <property type="match status" value="1"/>
</dbReference>
<evidence type="ECO:0000313" key="3">
    <source>
        <dbReference type="Proteomes" id="UP000783588"/>
    </source>
</evidence>
<evidence type="ECO:0000313" key="2">
    <source>
        <dbReference type="EMBL" id="MBU5491460.1"/>
    </source>
</evidence>
<dbReference type="Pfam" id="PF04480">
    <property type="entry name" value="DUF559"/>
    <property type="match status" value="1"/>
</dbReference>
<comment type="caution">
    <text evidence="2">The sequence shown here is derived from an EMBL/GenBank/DDBJ whole genome shotgun (WGS) entry which is preliminary data.</text>
</comment>
<name>A0ABS6EUW6_9FIRM</name>
<proteinExistence type="predicted"/>
<dbReference type="EMBL" id="JAHLQI010000009">
    <property type="protein sequence ID" value="MBU5491460.1"/>
    <property type="molecule type" value="Genomic_DNA"/>
</dbReference>
<keyword evidence="2" id="KW-0378">Hydrolase</keyword>
<reference evidence="2 3" key="1">
    <citation type="submission" date="2021-06" db="EMBL/GenBank/DDBJ databases">
        <authorList>
            <person name="Sun Q."/>
            <person name="Li D."/>
        </authorList>
    </citation>
    <scope>NUCLEOTIDE SEQUENCE [LARGE SCALE GENOMIC DNA]</scope>
    <source>
        <strain evidence="2 3">MSJd-7</strain>
    </source>
</reference>
<dbReference type="InterPro" id="IPR047216">
    <property type="entry name" value="Endonuclease_DUF559_bact"/>
</dbReference>
<protein>
    <submittedName>
        <fullName evidence="2">Endonuclease domain-containing protein</fullName>
    </submittedName>
</protein>
<feature type="domain" description="DUF559" evidence="1">
    <location>
        <begin position="9"/>
        <end position="113"/>
    </location>
</feature>
<sequence length="123" mass="14657">MSLPYRQDLISRAKQLRKDATKQEKHLWYDYLSTYPVRFQRQKTIRGFIVDFYCHAARLVIELDGAQHNEAQGMAYDRERTAVLESYHLFVIRFSNQQIDKNFSEVCTQIDQIVKQRTKSLPL</sequence>
<dbReference type="Proteomes" id="UP000783588">
    <property type="component" value="Unassembled WGS sequence"/>
</dbReference>
<dbReference type="GO" id="GO:0004519">
    <property type="term" value="F:endonuclease activity"/>
    <property type="evidence" value="ECO:0007669"/>
    <property type="project" value="UniProtKB-KW"/>
</dbReference>
<keyword evidence="3" id="KW-1185">Reference proteome</keyword>
<gene>
    <name evidence="2" type="ORF">KQI75_12695</name>
</gene>